<dbReference type="InterPro" id="IPR002397">
    <property type="entry name" value="Cyt_P450_B"/>
</dbReference>
<keyword evidence="4" id="KW-1185">Reference proteome</keyword>
<reference evidence="4" key="1">
    <citation type="journal article" date="2019" name="Int. J. Syst. Evol. Microbiol.">
        <title>The Global Catalogue of Microorganisms (GCM) 10K type strain sequencing project: providing services to taxonomists for standard genome sequencing and annotation.</title>
        <authorList>
            <consortium name="The Broad Institute Genomics Platform"/>
            <consortium name="The Broad Institute Genome Sequencing Center for Infectious Disease"/>
            <person name="Wu L."/>
            <person name="Ma J."/>
        </authorList>
    </citation>
    <scope>NUCLEOTIDE SEQUENCE [LARGE SCALE GENOMIC DNA]</scope>
    <source>
        <strain evidence="4">JCM 17137</strain>
    </source>
</reference>
<dbReference type="Proteomes" id="UP001500908">
    <property type="component" value="Unassembled WGS sequence"/>
</dbReference>
<comment type="caution">
    <text evidence="3">The sequence shown here is derived from an EMBL/GenBank/DDBJ whole genome shotgun (WGS) entry which is preliminary data.</text>
</comment>
<proteinExistence type="inferred from homology"/>
<dbReference type="InterPro" id="IPR036396">
    <property type="entry name" value="Cyt_P450_sf"/>
</dbReference>
<dbReference type="PROSITE" id="PS00086">
    <property type="entry name" value="CYTOCHROME_P450"/>
    <property type="match status" value="1"/>
</dbReference>
<dbReference type="PANTHER" id="PTHR46696">
    <property type="entry name" value="P450, PUTATIVE (EUROFUNG)-RELATED"/>
    <property type="match status" value="1"/>
</dbReference>
<dbReference type="InterPro" id="IPR017972">
    <property type="entry name" value="Cyt_P450_CS"/>
</dbReference>
<accession>A0ABP7GQ43</accession>
<feature type="region of interest" description="Disordered" evidence="2">
    <location>
        <begin position="401"/>
        <end position="444"/>
    </location>
</feature>
<evidence type="ECO:0000256" key="1">
    <source>
        <dbReference type="ARBA" id="ARBA00010617"/>
    </source>
</evidence>
<evidence type="ECO:0000313" key="4">
    <source>
        <dbReference type="Proteomes" id="UP001500908"/>
    </source>
</evidence>
<sequence length="461" mass="50376">MGMAPSLRDSAVALYGDGLTTELPVALEELRQQFGELAPVEIAPGVAAWVVLSYNLNQRVLRDPARFPRDPRRWREAREGRATPEAVPGPFWYFRNALASDEPDHSRYRAVIVDALTAITASGARLAVREIATELLAAHAPTGRADLIADYAFRLPLLLLNRYFGLAGDQGEELVGLMRQVWDGRRSAEQARLGLFNYAQAVTAQRRGLPGTDIVSRMVAHPNGLDDEEVAHQLILVISAAHDPLMNLIANASHTLLTDREFRSSVAGARTRVEDAIDVVLWRCPPITLLPGRYAAADMVLEGARLREGDCLIPGYGPTHADPRVSPQASPSGLSGHRAHLAFGTGPHQCPARNLARQIGIDAVEALLSLLPDLDLAVAPHTLTWRRSPFAHGLERLPVTFSPTTIDTPGTAPLHTTGATSWPHAPTQSSSPLDAPTHRHANSTRRGRWRAWCSKVWRFGR</sequence>
<gene>
    <name evidence="3" type="ORF">GCM10022402_49670</name>
</gene>
<dbReference type="SUPFAM" id="SSF48264">
    <property type="entry name" value="Cytochrome P450"/>
    <property type="match status" value="1"/>
</dbReference>
<dbReference type="PANTHER" id="PTHR46696:SF1">
    <property type="entry name" value="CYTOCHROME P450 YJIB-RELATED"/>
    <property type="match status" value="1"/>
</dbReference>
<dbReference type="EMBL" id="BAABDD010000053">
    <property type="protein sequence ID" value="GAA3766567.1"/>
    <property type="molecule type" value="Genomic_DNA"/>
</dbReference>
<evidence type="ECO:0000313" key="3">
    <source>
        <dbReference type="EMBL" id="GAA3766567.1"/>
    </source>
</evidence>
<name>A0ABP7GQ43_9ACTN</name>
<dbReference type="PRINTS" id="PR00359">
    <property type="entry name" value="BP450"/>
</dbReference>
<protein>
    <submittedName>
        <fullName evidence="3">Cytochrome P450</fullName>
    </submittedName>
</protein>
<organism evidence="3 4">
    <name type="scientific">Salinactinospora qingdaonensis</name>
    <dbReference type="NCBI Taxonomy" id="702744"/>
    <lineage>
        <taxon>Bacteria</taxon>
        <taxon>Bacillati</taxon>
        <taxon>Actinomycetota</taxon>
        <taxon>Actinomycetes</taxon>
        <taxon>Streptosporangiales</taxon>
        <taxon>Nocardiopsidaceae</taxon>
        <taxon>Salinactinospora</taxon>
    </lineage>
</organism>
<dbReference type="Gene3D" id="1.10.630.10">
    <property type="entry name" value="Cytochrome P450"/>
    <property type="match status" value="1"/>
</dbReference>
<comment type="similarity">
    <text evidence="1">Belongs to the cytochrome P450 family.</text>
</comment>
<evidence type="ECO:0000256" key="2">
    <source>
        <dbReference type="SAM" id="MobiDB-lite"/>
    </source>
</evidence>